<proteinExistence type="predicted"/>
<dbReference type="InterPro" id="IPR032258">
    <property type="entry name" value="DUF5061"/>
</dbReference>
<dbReference type="EMBL" id="MAJD01000001">
    <property type="protein sequence ID" value="OBX36649.1"/>
    <property type="molecule type" value="Genomic_DNA"/>
</dbReference>
<name>A0A1B8P340_HALEL</name>
<accession>A0A1B8P340</accession>
<protein>
    <recommendedName>
        <fullName evidence="3">Common-antigen outer membrane protein</fullName>
    </recommendedName>
</protein>
<dbReference type="AlphaFoldDB" id="A0A1B8P340"/>
<reference evidence="1 2" key="1">
    <citation type="submission" date="2016-06" db="EMBL/GenBank/DDBJ databases">
        <title>Genome sequence of halotolerant plant growth promoting strain of Halomonas elongata HEK1 isolated from salterns of Rann of Kutch, Gujarat, India.</title>
        <authorList>
            <person name="Gaba S."/>
            <person name="Singh R.N."/>
            <person name="Abrol S."/>
            <person name="Kaushik R."/>
            <person name="Saxena A.K."/>
        </authorList>
    </citation>
    <scope>NUCLEOTIDE SEQUENCE [LARGE SCALE GENOMIC DNA]</scope>
    <source>
        <strain evidence="1 2">HEK1</strain>
    </source>
</reference>
<dbReference type="Pfam" id="PF16587">
    <property type="entry name" value="DUF5061"/>
    <property type="match status" value="1"/>
</dbReference>
<sequence length="146" mass="15497">MEKRQFSGMFHQGARSRPWGCRQATAVLVAFAVTLSGCAMQQSQNPSGSVIDGPTQGTQLGANLNGFLSQAGPGATTVLQDSPWGGNVEVMADAKYYAASGRDCRQLQIMQLQGGNVRSAVACKTLDGSWVSQRLVTQTQAGRMSR</sequence>
<organism evidence="1 2">
    <name type="scientific">Halomonas elongata</name>
    <dbReference type="NCBI Taxonomy" id="2746"/>
    <lineage>
        <taxon>Bacteria</taxon>
        <taxon>Pseudomonadati</taxon>
        <taxon>Pseudomonadota</taxon>
        <taxon>Gammaproteobacteria</taxon>
        <taxon>Oceanospirillales</taxon>
        <taxon>Halomonadaceae</taxon>
        <taxon>Halomonas</taxon>
    </lineage>
</organism>
<evidence type="ECO:0000313" key="1">
    <source>
        <dbReference type="EMBL" id="OBX36649.1"/>
    </source>
</evidence>
<evidence type="ECO:0008006" key="3">
    <source>
        <dbReference type="Google" id="ProtNLM"/>
    </source>
</evidence>
<gene>
    <name evidence="1" type="ORF">A8U91_00992</name>
</gene>
<comment type="caution">
    <text evidence="1">The sequence shown here is derived from an EMBL/GenBank/DDBJ whole genome shotgun (WGS) entry which is preliminary data.</text>
</comment>
<dbReference type="Proteomes" id="UP000092504">
    <property type="component" value="Unassembled WGS sequence"/>
</dbReference>
<evidence type="ECO:0000313" key="2">
    <source>
        <dbReference type="Proteomes" id="UP000092504"/>
    </source>
</evidence>
<dbReference type="PATRIC" id="fig|2746.7.peg.1025"/>